<evidence type="ECO:0000313" key="5">
    <source>
        <dbReference type="Proteomes" id="UP000323136"/>
    </source>
</evidence>
<dbReference type="Pfam" id="PF00106">
    <property type="entry name" value="adh_short"/>
    <property type="match status" value="1"/>
</dbReference>
<keyword evidence="2" id="KW-0560">Oxidoreductase</keyword>
<dbReference type="PANTHER" id="PTHR24320:SF148">
    <property type="entry name" value="NAD(P)-BINDING ROSSMANN-FOLD SUPERFAMILY PROTEIN"/>
    <property type="match status" value="1"/>
</dbReference>
<proteinExistence type="inferred from homology"/>
<dbReference type="RefSeq" id="WP_170246028.1">
    <property type="nucleotide sequence ID" value="NZ_VNIA01000004.1"/>
</dbReference>
<dbReference type="AlphaFoldDB" id="A0A5S5DNZ5"/>
<evidence type="ECO:0000256" key="2">
    <source>
        <dbReference type="ARBA" id="ARBA00023002"/>
    </source>
</evidence>
<organism evidence="4 5">
    <name type="scientific">Tenacibaculum adriaticum</name>
    <dbReference type="NCBI Taxonomy" id="413713"/>
    <lineage>
        <taxon>Bacteria</taxon>
        <taxon>Pseudomonadati</taxon>
        <taxon>Bacteroidota</taxon>
        <taxon>Flavobacteriia</taxon>
        <taxon>Flavobacteriales</taxon>
        <taxon>Flavobacteriaceae</taxon>
        <taxon>Tenacibaculum</taxon>
    </lineage>
</organism>
<keyword evidence="5" id="KW-1185">Reference proteome</keyword>
<dbReference type="PANTHER" id="PTHR24320">
    <property type="entry name" value="RETINOL DEHYDROGENASE"/>
    <property type="match status" value="1"/>
</dbReference>
<gene>
    <name evidence="4" type="ORF">C7447_104131</name>
</gene>
<dbReference type="EMBL" id="VNIA01000004">
    <property type="protein sequence ID" value="TYP97445.1"/>
    <property type="molecule type" value="Genomic_DNA"/>
</dbReference>
<keyword evidence="3" id="KW-0472">Membrane</keyword>
<dbReference type="PRINTS" id="PR00081">
    <property type="entry name" value="GDHRDH"/>
</dbReference>
<sequence>MEDNSNKPKKSILKRIIRLLGVTIFSFILLIVGSAVYIAINDKAAKSPLYTGPIIPDEFQIPIDNNFDHHTEAVDVVQGLDLKGKIIVMTGGHSGTGREATKAFVSRGATVIALARDVEWAKRKLKGLPNIEIEYLDLLKPKSIEAFTQKFLKSNRPIHALINSAGIYNIPLIRDKRGYELQFATNVLGHYELIMKLLPALKKANGARIVNLSSRGHRLSNVLIDDVNFEHTKYDGMISYVQSKTALILLTVKLDELLRDSDIRTFAVHPGPIPSSDLFASSQVGIASNTKVQFMKASAKLSRAINYTWLLNFFRNPENVGDIYKTVKEGGATTAWAAVSPELNGKGGLYLEDCNIAKLVPNDSNAPFGVRQYALDMESADQVLKICENMTGIIF</sequence>
<feature type="transmembrane region" description="Helical" evidence="3">
    <location>
        <begin position="16"/>
        <end position="40"/>
    </location>
</feature>
<dbReference type="SUPFAM" id="SSF51735">
    <property type="entry name" value="NAD(P)-binding Rossmann-fold domains"/>
    <property type="match status" value="1"/>
</dbReference>
<evidence type="ECO:0000313" key="4">
    <source>
        <dbReference type="EMBL" id="TYP97445.1"/>
    </source>
</evidence>
<keyword evidence="3" id="KW-0812">Transmembrane</keyword>
<protein>
    <submittedName>
        <fullName evidence="4">NAD(P)-dependent dehydrogenase (Short-subunit alcohol dehydrogenase family)</fullName>
    </submittedName>
</protein>
<dbReference type="Gene3D" id="3.40.50.720">
    <property type="entry name" value="NAD(P)-binding Rossmann-like Domain"/>
    <property type="match status" value="1"/>
</dbReference>
<dbReference type="InterPro" id="IPR002347">
    <property type="entry name" value="SDR_fam"/>
</dbReference>
<comment type="caution">
    <text evidence="4">The sequence shown here is derived from an EMBL/GenBank/DDBJ whole genome shotgun (WGS) entry which is preliminary data.</text>
</comment>
<evidence type="ECO:0000256" key="1">
    <source>
        <dbReference type="ARBA" id="ARBA00006484"/>
    </source>
</evidence>
<dbReference type="InterPro" id="IPR036291">
    <property type="entry name" value="NAD(P)-bd_dom_sf"/>
</dbReference>
<reference evidence="4 5" key="1">
    <citation type="submission" date="2019-07" db="EMBL/GenBank/DDBJ databases">
        <title>Genomic Encyclopedia of Type Strains, Phase IV (KMG-IV): sequencing the most valuable type-strain genomes for metagenomic binning, comparative biology and taxonomic classification.</title>
        <authorList>
            <person name="Goeker M."/>
        </authorList>
    </citation>
    <scope>NUCLEOTIDE SEQUENCE [LARGE SCALE GENOMIC DNA]</scope>
    <source>
        <strain evidence="4 5">DSM 18961</strain>
    </source>
</reference>
<dbReference type="Proteomes" id="UP000323136">
    <property type="component" value="Unassembled WGS sequence"/>
</dbReference>
<evidence type="ECO:0000256" key="3">
    <source>
        <dbReference type="SAM" id="Phobius"/>
    </source>
</evidence>
<comment type="similarity">
    <text evidence="1">Belongs to the short-chain dehydrogenases/reductases (SDR) family.</text>
</comment>
<accession>A0A5S5DNZ5</accession>
<name>A0A5S5DNZ5_9FLAO</name>
<keyword evidence="3" id="KW-1133">Transmembrane helix</keyword>
<dbReference type="GO" id="GO:0016491">
    <property type="term" value="F:oxidoreductase activity"/>
    <property type="evidence" value="ECO:0007669"/>
    <property type="project" value="UniProtKB-KW"/>
</dbReference>